<feature type="transmembrane region" description="Helical" evidence="6">
    <location>
        <begin position="402"/>
        <end position="423"/>
    </location>
</feature>
<evidence type="ECO:0008006" key="9">
    <source>
        <dbReference type="Google" id="ProtNLM"/>
    </source>
</evidence>
<evidence type="ECO:0000256" key="3">
    <source>
        <dbReference type="ARBA" id="ARBA00022692"/>
    </source>
</evidence>
<comment type="subcellular location">
    <subcellularLocation>
        <location evidence="1">Membrane</location>
        <topology evidence="1">Multi-pass membrane protein</topology>
    </subcellularLocation>
</comment>
<evidence type="ECO:0000256" key="1">
    <source>
        <dbReference type="ARBA" id="ARBA00004141"/>
    </source>
</evidence>
<dbReference type="EMBL" id="RSCD01000003">
    <property type="protein sequence ID" value="RSH93742.1"/>
    <property type="molecule type" value="Genomic_DNA"/>
</dbReference>
<keyword evidence="8" id="KW-1185">Reference proteome</keyword>
<gene>
    <name evidence="7" type="ORF">EHS25_006390</name>
</gene>
<keyword evidence="3 6" id="KW-0812">Transmembrane</keyword>
<dbReference type="PANTHER" id="PTHR43791:SF36">
    <property type="entry name" value="TRANSPORTER, PUTATIVE (AFU_ORTHOLOGUE AFUA_6G08340)-RELATED"/>
    <property type="match status" value="1"/>
</dbReference>
<evidence type="ECO:0000313" key="8">
    <source>
        <dbReference type="Proteomes" id="UP000279259"/>
    </source>
</evidence>
<evidence type="ECO:0000256" key="5">
    <source>
        <dbReference type="ARBA" id="ARBA00023136"/>
    </source>
</evidence>
<feature type="transmembrane region" description="Helical" evidence="6">
    <location>
        <begin position="89"/>
        <end position="106"/>
    </location>
</feature>
<feature type="transmembrane region" description="Helical" evidence="6">
    <location>
        <begin position="435"/>
        <end position="454"/>
    </location>
</feature>
<dbReference type="Gene3D" id="1.20.1250.20">
    <property type="entry name" value="MFS general substrate transporter like domains"/>
    <property type="match status" value="2"/>
</dbReference>
<organism evidence="7 8">
    <name type="scientific">Saitozyma podzolica</name>
    <dbReference type="NCBI Taxonomy" id="1890683"/>
    <lineage>
        <taxon>Eukaryota</taxon>
        <taxon>Fungi</taxon>
        <taxon>Dikarya</taxon>
        <taxon>Basidiomycota</taxon>
        <taxon>Agaricomycotina</taxon>
        <taxon>Tremellomycetes</taxon>
        <taxon>Tremellales</taxon>
        <taxon>Trimorphomycetaceae</taxon>
        <taxon>Saitozyma</taxon>
    </lineage>
</organism>
<dbReference type="OrthoDB" id="2985014at2759"/>
<name>A0A427YRP5_9TREE</name>
<dbReference type="AlphaFoldDB" id="A0A427YRP5"/>
<comment type="caution">
    <text evidence="7">The sequence shown here is derived from an EMBL/GenBank/DDBJ whole genome shotgun (WGS) entry which is preliminary data.</text>
</comment>
<feature type="transmembrane region" description="Helical" evidence="6">
    <location>
        <begin position="211"/>
        <end position="231"/>
    </location>
</feature>
<feature type="transmembrane region" description="Helical" evidence="6">
    <location>
        <begin position="118"/>
        <end position="136"/>
    </location>
</feature>
<dbReference type="FunFam" id="1.20.1250.20:FF:000013">
    <property type="entry name" value="MFS general substrate transporter"/>
    <property type="match status" value="1"/>
</dbReference>
<feature type="transmembrane region" description="Helical" evidence="6">
    <location>
        <begin position="319"/>
        <end position="336"/>
    </location>
</feature>
<feature type="transmembrane region" description="Helical" evidence="6">
    <location>
        <begin position="278"/>
        <end position="304"/>
    </location>
</feature>
<feature type="transmembrane region" description="Helical" evidence="6">
    <location>
        <begin position="369"/>
        <end position="390"/>
    </location>
</feature>
<dbReference type="InterPro" id="IPR011701">
    <property type="entry name" value="MFS"/>
</dbReference>
<evidence type="ECO:0000256" key="4">
    <source>
        <dbReference type="ARBA" id="ARBA00022989"/>
    </source>
</evidence>
<dbReference type="GO" id="GO:0016020">
    <property type="term" value="C:membrane"/>
    <property type="evidence" value="ECO:0007669"/>
    <property type="project" value="UniProtKB-SubCell"/>
</dbReference>
<feature type="transmembrane region" description="Helical" evidence="6">
    <location>
        <begin position="178"/>
        <end position="199"/>
    </location>
</feature>
<evidence type="ECO:0000256" key="2">
    <source>
        <dbReference type="ARBA" id="ARBA00022448"/>
    </source>
</evidence>
<feature type="transmembrane region" description="Helical" evidence="6">
    <location>
        <begin position="51"/>
        <end position="69"/>
    </location>
</feature>
<accession>A0A427YRP5</accession>
<sequence length="490" mass="53954">MSVETPVPLQVFPAVDTKPEAEELELGTKVADDGPSYTPEEERRVRVKQDIFMLPILCFMNICAFLDKANIGNANTAGMSKDLGFSTSQYNALLTIFYVVYTAFQWEMVLLRYINPRYFLTGVVFLWGLASTLQGITVNYGGMVACRVVVAALESGGGPAIAFYFTMLYPRKEFGLRWAIFQASSCIANAFAGAAAYGLVQANTSIAPWRLVYLVESTPTFLAAVLIFFMVPSGPDQCWFLNDREKQIALERVQRSQSLEAATGYNMKHVKAAFMEPWTYWIALIHFFGGAAFNSLSVFLTAIIRDMGYTSVNAQGLSAPPYIVAYIFACTVAYLSDRWSVRGWFIAGAELIGGIGYLVISYAESTGVRYFATYITVIGVYVGQPLMFSWCATNADSHSKRAASLVLFLVTGQLGSILGSNIYNDPPRYHKGNSVCAGGLFAVVALCISGTFYLKMRNRAKDRKYGPADPNAVIVPTEDGSDHPAWRFVI</sequence>
<dbReference type="Proteomes" id="UP000279259">
    <property type="component" value="Unassembled WGS sequence"/>
</dbReference>
<dbReference type="SUPFAM" id="SSF103473">
    <property type="entry name" value="MFS general substrate transporter"/>
    <property type="match status" value="1"/>
</dbReference>
<evidence type="ECO:0000313" key="7">
    <source>
        <dbReference type="EMBL" id="RSH93742.1"/>
    </source>
</evidence>
<protein>
    <recommendedName>
        <fullName evidence="9">Major facilitator superfamily (MFS) profile domain-containing protein</fullName>
    </recommendedName>
</protein>
<keyword evidence="4 6" id="KW-1133">Transmembrane helix</keyword>
<feature type="transmembrane region" description="Helical" evidence="6">
    <location>
        <begin position="142"/>
        <end position="166"/>
    </location>
</feature>
<keyword evidence="2" id="KW-0813">Transport</keyword>
<dbReference type="GO" id="GO:0022857">
    <property type="term" value="F:transmembrane transporter activity"/>
    <property type="evidence" value="ECO:0007669"/>
    <property type="project" value="InterPro"/>
</dbReference>
<proteinExistence type="predicted"/>
<evidence type="ECO:0000256" key="6">
    <source>
        <dbReference type="SAM" id="Phobius"/>
    </source>
</evidence>
<dbReference type="InterPro" id="IPR036259">
    <property type="entry name" value="MFS_trans_sf"/>
</dbReference>
<feature type="transmembrane region" description="Helical" evidence="6">
    <location>
        <begin position="343"/>
        <end position="363"/>
    </location>
</feature>
<dbReference type="PANTHER" id="PTHR43791">
    <property type="entry name" value="PERMEASE-RELATED"/>
    <property type="match status" value="1"/>
</dbReference>
<keyword evidence="5 6" id="KW-0472">Membrane</keyword>
<reference evidence="7 8" key="1">
    <citation type="submission" date="2018-11" db="EMBL/GenBank/DDBJ databases">
        <title>Genome sequence of Saitozyma podzolica DSM 27192.</title>
        <authorList>
            <person name="Aliyu H."/>
            <person name="Gorte O."/>
            <person name="Ochsenreither K."/>
        </authorList>
    </citation>
    <scope>NUCLEOTIDE SEQUENCE [LARGE SCALE GENOMIC DNA]</scope>
    <source>
        <strain evidence="7 8">DSM 27192</strain>
    </source>
</reference>
<dbReference type="Pfam" id="PF07690">
    <property type="entry name" value="MFS_1"/>
    <property type="match status" value="1"/>
</dbReference>